<dbReference type="EMBL" id="JACIEB010000013">
    <property type="protein sequence ID" value="MBB3983675.1"/>
    <property type="molecule type" value="Genomic_DNA"/>
</dbReference>
<evidence type="ECO:0000256" key="1">
    <source>
        <dbReference type="ARBA" id="ARBA00006226"/>
    </source>
</evidence>
<reference evidence="4 5" key="1">
    <citation type="submission" date="2020-08" db="EMBL/GenBank/DDBJ databases">
        <title>Genomic Encyclopedia of Type Strains, Phase IV (KMG-IV): sequencing the most valuable type-strain genomes for metagenomic binning, comparative biology and taxonomic classification.</title>
        <authorList>
            <person name="Goeker M."/>
        </authorList>
    </citation>
    <scope>NUCLEOTIDE SEQUENCE [LARGE SCALE GENOMIC DNA]</scope>
    <source>
        <strain evidence="4 5">DSM 29348</strain>
    </source>
</reference>
<proteinExistence type="inferred from homology"/>
<dbReference type="InterPro" id="IPR007712">
    <property type="entry name" value="RelE/ParE_toxin"/>
</dbReference>
<dbReference type="PANTHER" id="PTHR33755:SF9">
    <property type="entry name" value="TOXIN PARE1"/>
    <property type="match status" value="1"/>
</dbReference>
<comment type="similarity">
    <text evidence="1 3">Belongs to the RelE toxin family.</text>
</comment>
<dbReference type="InterPro" id="IPR028344">
    <property type="entry name" value="ParE1/4"/>
</dbReference>
<keyword evidence="5" id="KW-1185">Reference proteome</keyword>
<evidence type="ECO:0000256" key="3">
    <source>
        <dbReference type="PIRNR" id="PIRNR029218"/>
    </source>
</evidence>
<evidence type="ECO:0000313" key="4">
    <source>
        <dbReference type="EMBL" id="MBB3983675.1"/>
    </source>
</evidence>
<dbReference type="PANTHER" id="PTHR33755">
    <property type="entry name" value="TOXIN PARE1-RELATED"/>
    <property type="match status" value="1"/>
</dbReference>
<name>A0A7W6GQ99_9SPHN</name>
<sequence>MTPRYRITPRAFEDIKNIGRYTLRQWGRSQRDIYLRGLDARFKWLAENPQAGRRRDEIALGYRSFAHEAHIVFYLISDDIIDIIGVPHQAMDMPSHFASGN</sequence>
<dbReference type="PIRSF" id="PIRSF029218">
    <property type="entry name" value="ParE"/>
    <property type="match status" value="1"/>
</dbReference>
<organism evidence="4 5">
    <name type="scientific">Sphingobium fontiphilum</name>
    <dbReference type="NCBI Taxonomy" id="944425"/>
    <lineage>
        <taxon>Bacteria</taxon>
        <taxon>Pseudomonadati</taxon>
        <taxon>Pseudomonadota</taxon>
        <taxon>Alphaproteobacteria</taxon>
        <taxon>Sphingomonadales</taxon>
        <taxon>Sphingomonadaceae</taxon>
        <taxon>Sphingobium</taxon>
    </lineage>
</organism>
<dbReference type="InterPro" id="IPR051803">
    <property type="entry name" value="TA_system_RelE-like_toxin"/>
</dbReference>
<evidence type="ECO:0000256" key="2">
    <source>
        <dbReference type="ARBA" id="ARBA00022649"/>
    </source>
</evidence>
<comment type="caution">
    <text evidence="4">The sequence shown here is derived from an EMBL/GenBank/DDBJ whole genome shotgun (WGS) entry which is preliminary data.</text>
</comment>
<accession>A0A7W6GQ99</accession>
<gene>
    <name evidence="4" type="ORF">GGR44_003372</name>
</gene>
<keyword evidence="2" id="KW-1277">Toxin-antitoxin system</keyword>
<dbReference type="RefSeq" id="WP_183956610.1">
    <property type="nucleotide sequence ID" value="NZ_JACIEB010000013.1"/>
</dbReference>
<dbReference type="Pfam" id="PF05016">
    <property type="entry name" value="ParE_toxin"/>
    <property type="match status" value="1"/>
</dbReference>
<dbReference type="InterPro" id="IPR035093">
    <property type="entry name" value="RelE/ParE_toxin_dom_sf"/>
</dbReference>
<dbReference type="AlphaFoldDB" id="A0A7W6GQ99"/>
<protein>
    <recommendedName>
        <fullName evidence="3">Toxin</fullName>
    </recommendedName>
</protein>
<dbReference type="Proteomes" id="UP000552757">
    <property type="component" value="Unassembled WGS sequence"/>
</dbReference>
<evidence type="ECO:0000313" key="5">
    <source>
        <dbReference type="Proteomes" id="UP000552757"/>
    </source>
</evidence>
<dbReference type="Gene3D" id="3.30.2310.20">
    <property type="entry name" value="RelE-like"/>
    <property type="match status" value="1"/>
</dbReference>